<keyword evidence="15" id="KW-0233">DNA recombination</keyword>
<keyword evidence="10" id="KW-0498">Mitosis</keyword>
<dbReference type="InterPro" id="IPR042530">
    <property type="entry name" value="EME1/EME2_C"/>
</dbReference>
<evidence type="ECO:0000256" key="18">
    <source>
        <dbReference type="ARBA" id="ARBA00023254"/>
    </source>
</evidence>
<feature type="region of interest" description="Disordered" evidence="23">
    <location>
        <begin position="1"/>
        <end position="84"/>
    </location>
</feature>
<evidence type="ECO:0000256" key="4">
    <source>
        <dbReference type="ARBA" id="ARBA00005313"/>
    </source>
</evidence>
<evidence type="ECO:0000256" key="1">
    <source>
        <dbReference type="ARBA" id="ARBA00001913"/>
    </source>
</evidence>
<keyword evidence="5" id="KW-0132">Cell division</keyword>
<comment type="subunit">
    <text evidence="21">Forms a heterodimer with MUS81.</text>
</comment>
<dbReference type="GO" id="GO:0004519">
    <property type="term" value="F:endonuclease activity"/>
    <property type="evidence" value="ECO:0007669"/>
    <property type="project" value="UniProtKB-KW"/>
</dbReference>
<organism evidence="25 26">
    <name type="scientific">Elaeis guineensis var. tenera</name>
    <name type="common">Oil palm</name>
    <dbReference type="NCBI Taxonomy" id="51953"/>
    <lineage>
        <taxon>Eukaryota</taxon>
        <taxon>Viridiplantae</taxon>
        <taxon>Streptophyta</taxon>
        <taxon>Embryophyta</taxon>
        <taxon>Tracheophyta</taxon>
        <taxon>Spermatophyta</taxon>
        <taxon>Magnoliopsida</taxon>
        <taxon>Liliopsida</taxon>
        <taxon>Arecaceae</taxon>
        <taxon>Arecoideae</taxon>
        <taxon>Cocoseae</taxon>
        <taxon>Elaeidinae</taxon>
        <taxon>Elaeis</taxon>
    </lineage>
</organism>
<dbReference type="PANTHER" id="PTHR21077">
    <property type="entry name" value="EME1 PROTEIN"/>
    <property type="match status" value="1"/>
</dbReference>
<evidence type="ECO:0000256" key="3">
    <source>
        <dbReference type="ARBA" id="ARBA00004123"/>
    </source>
</evidence>
<evidence type="ECO:0000256" key="23">
    <source>
        <dbReference type="SAM" id="MobiDB-lite"/>
    </source>
</evidence>
<dbReference type="GO" id="GO:0006310">
    <property type="term" value="P:DNA recombination"/>
    <property type="evidence" value="ECO:0007669"/>
    <property type="project" value="UniProtKB-KW"/>
</dbReference>
<dbReference type="Gene3D" id="1.10.150.670">
    <property type="entry name" value="Crossover junction endonuclease EME1, DNA-binding domain"/>
    <property type="match status" value="1"/>
</dbReference>
<sequence>MDRHCPAPFAVEIPSDDDDLDDDAATFSPSLPPLKKRLELDHGSDAAGRGVGGGAPPPLLVIDDDPTPRKPSRDPTPSFVAETPLPADHAFDSDASIVRCTLARSNTASGSSRKFSGIAGLICLESDNESEGNAHEGSPKTLRTMTAACDVPEHSEINSNFLVVESPVATGSEKDHSRLCSTINEAVSGRNDTNDELISGNTNRGSFDGIRGATNLIQILGDSPQHGHTFAEDFTVLAASCEEEHNLLGQLDSTAKWKGNHAAVGADKDNKNEPAVRKKQLKEEKARLVEERKRKRQQDKLQKEALKAEAAEMRKLVKEKQKWERGKYALKSIVAEIDTKVVENGLVGGHLLTRLAEKGLSFRITSNPIERSIMWKMNMPDQIAQLSSAQLEVPYIIFVYQAEEFCDLVISESLIDHVHRVRSRYPSFTICYLTNKLMSYINKCEQSQYKNPSNVSCWKRPPVEEILAKLTTHYTRVHSRQCIDEAELAEHVVGLTSGLANCQFRRKLTWLSVNANGSIIPKDFIDKNLVKKNIWLKALISIPKVQPRYAIAIWKKYPTMRSLLNVYMDPNKSVHEKEFLLKDLMVEGLLGNEDRRLGEICSKRVYRILMAQSGGIKTEDVEEGADYFGC</sequence>
<dbReference type="PANTHER" id="PTHR21077:SF5">
    <property type="entry name" value="CROSSOVER JUNCTION ENDONUCLEASE MMS4"/>
    <property type="match status" value="1"/>
</dbReference>
<dbReference type="GO" id="GO:0051321">
    <property type="term" value="P:meiotic cell cycle"/>
    <property type="evidence" value="ECO:0007669"/>
    <property type="project" value="UniProtKB-KW"/>
</dbReference>
<evidence type="ECO:0000313" key="26">
    <source>
        <dbReference type="RefSeq" id="XP_010932054.3"/>
    </source>
</evidence>
<evidence type="ECO:0000256" key="20">
    <source>
        <dbReference type="ARBA" id="ARBA00059712"/>
    </source>
</evidence>
<feature type="domain" description="ERCC4" evidence="24">
    <location>
        <begin position="337"/>
        <end position="493"/>
    </location>
</feature>
<dbReference type="RefSeq" id="XP_010932054.3">
    <property type="nucleotide sequence ID" value="XM_010933752.3"/>
</dbReference>
<reference evidence="26" key="1">
    <citation type="submission" date="2025-08" db="UniProtKB">
        <authorList>
            <consortium name="RefSeq"/>
        </authorList>
    </citation>
    <scope>IDENTIFICATION</scope>
</reference>
<evidence type="ECO:0000256" key="21">
    <source>
        <dbReference type="ARBA" id="ARBA00066032"/>
    </source>
</evidence>
<comment type="cofactor">
    <cofactor evidence="1">
        <name>Ca(2+)</name>
        <dbReference type="ChEBI" id="CHEBI:29108"/>
    </cofactor>
</comment>
<evidence type="ECO:0000256" key="19">
    <source>
        <dbReference type="ARBA" id="ARBA00023306"/>
    </source>
</evidence>
<dbReference type="KEGG" id="egu:105052818"/>
<proteinExistence type="inferred from homology"/>
<dbReference type="FunCoup" id="A0A6I9RTT2">
    <property type="interactions" value="37"/>
</dbReference>
<evidence type="ECO:0000256" key="12">
    <source>
        <dbReference type="ARBA" id="ARBA00022837"/>
    </source>
</evidence>
<dbReference type="CDD" id="cd20083">
    <property type="entry name" value="XPF_nuclease_EME"/>
    <property type="match status" value="1"/>
</dbReference>
<evidence type="ECO:0000259" key="24">
    <source>
        <dbReference type="Pfam" id="PF02732"/>
    </source>
</evidence>
<dbReference type="Pfam" id="PF02732">
    <property type="entry name" value="ERCC4"/>
    <property type="match status" value="1"/>
</dbReference>
<dbReference type="FunFam" id="1.10.150.670:FF:000007">
    <property type="entry name" value="Crossover junction endonuclease EME1B"/>
    <property type="match status" value="1"/>
</dbReference>
<keyword evidence="8 26" id="KW-0255">Endonuclease</keyword>
<evidence type="ECO:0000256" key="7">
    <source>
        <dbReference type="ARBA" id="ARBA00022723"/>
    </source>
</evidence>
<evidence type="ECO:0000313" key="25">
    <source>
        <dbReference type="Proteomes" id="UP000504607"/>
    </source>
</evidence>
<dbReference type="Pfam" id="PF21292">
    <property type="entry name" value="EME1-MUS81_C"/>
    <property type="match status" value="1"/>
</dbReference>
<evidence type="ECO:0000256" key="9">
    <source>
        <dbReference type="ARBA" id="ARBA00022763"/>
    </source>
</evidence>
<keyword evidence="12" id="KW-0106">Calcium</keyword>
<dbReference type="InParanoid" id="A0A6I9RTT2"/>
<keyword evidence="18" id="KW-0469">Meiosis</keyword>
<comment type="similarity">
    <text evidence="4">Belongs to the EME1/MMS4 family.</text>
</comment>
<comment type="function">
    <text evidence="20">Interacts with MUS81 to form a DNA structure-specific endonuclease with substrate preference for branched DNA structures with a 5'-end at the branch nick. Typical substrates include 3'-flap structures, D-loops, replication forks, nicked Holliday junctions and also intact Holliday junctions with a reduced efficiency. May be required in mitosis for the processing of stalled or collapsed replication fork intermediates. Plays a role in DNA repair and in genotoxic stress-induced homologous recombination (HR) in somatic cells. Mediates a subset of meiotic recombination events that are insensitive to crossover interference.</text>
</comment>
<dbReference type="GeneID" id="105052818"/>
<dbReference type="GO" id="GO:0005634">
    <property type="term" value="C:nucleus"/>
    <property type="evidence" value="ECO:0007669"/>
    <property type="project" value="UniProtKB-SubCell"/>
</dbReference>
<evidence type="ECO:0000256" key="22">
    <source>
        <dbReference type="SAM" id="Coils"/>
    </source>
</evidence>
<gene>
    <name evidence="26" type="primary">LOC105052818</name>
</gene>
<keyword evidence="6" id="KW-0540">Nuclease</keyword>
<evidence type="ECO:0000256" key="2">
    <source>
        <dbReference type="ARBA" id="ARBA00001946"/>
    </source>
</evidence>
<dbReference type="InterPro" id="IPR047524">
    <property type="entry name" value="XPF_nuclease_EME1_plant/arthr"/>
</dbReference>
<dbReference type="GO" id="GO:0003677">
    <property type="term" value="F:DNA binding"/>
    <property type="evidence" value="ECO:0007669"/>
    <property type="project" value="InterPro"/>
</dbReference>
<keyword evidence="13" id="KW-0460">Magnesium</keyword>
<dbReference type="GO" id="GO:0006281">
    <property type="term" value="P:DNA repair"/>
    <property type="evidence" value="ECO:0007669"/>
    <property type="project" value="UniProtKB-KW"/>
</dbReference>
<evidence type="ECO:0000256" key="17">
    <source>
        <dbReference type="ARBA" id="ARBA00023242"/>
    </source>
</evidence>
<evidence type="ECO:0000256" key="13">
    <source>
        <dbReference type="ARBA" id="ARBA00022842"/>
    </source>
</evidence>
<accession>A0A6I9RTT2</accession>
<keyword evidence="11" id="KW-0378">Hydrolase</keyword>
<dbReference type="InterPro" id="IPR006166">
    <property type="entry name" value="ERCC4_domain"/>
</dbReference>
<evidence type="ECO:0000256" key="10">
    <source>
        <dbReference type="ARBA" id="ARBA00022776"/>
    </source>
</evidence>
<dbReference type="GO" id="GO:0046872">
    <property type="term" value="F:metal ion binding"/>
    <property type="evidence" value="ECO:0007669"/>
    <property type="project" value="UniProtKB-KW"/>
</dbReference>
<keyword evidence="19" id="KW-0131">Cell cycle</keyword>
<evidence type="ECO:0000256" key="11">
    <source>
        <dbReference type="ARBA" id="ARBA00022801"/>
    </source>
</evidence>
<evidence type="ECO:0000256" key="14">
    <source>
        <dbReference type="ARBA" id="ARBA00023054"/>
    </source>
</evidence>
<keyword evidence="7" id="KW-0479">Metal-binding</keyword>
<evidence type="ECO:0000256" key="16">
    <source>
        <dbReference type="ARBA" id="ARBA00023204"/>
    </source>
</evidence>
<keyword evidence="9" id="KW-0227">DNA damage</keyword>
<comment type="subcellular location">
    <subcellularLocation>
        <location evidence="3">Nucleus</location>
    </subcellularLocation>
</comment>
<dbReference type="Proteomes" id="UP000504607">
    <property type="component" value="Chromosome 10"/>
</dbReference>
<evidence type="ECO:0000256" key="5">
    <source>
        <dbReference type="ARBA" id="ARBA00022618"/>
    </source>
</evidence>
<dbReference type="GO" id="GO:0048476">
    <property type="term" value="C:Holliday junction resolvase complex"/>
    <property type="evidence" value="ECO:0007669"/>
    <property type="project" value="InterPro"/>
</dbReference>
<dbReference type="GO" id="GO:0051301">
    <property type="term" value="P:cell division"/>
    <property type="evidence" value="ECO:0007669"/>
    <property type="project" value="UniProtKB-KW"/>
</dbReference>
<dbReference type="Gene3D" id="3.40.50.10130">
    <property type="match status" value="1"/>
</dbReference>
<keyword evidence="25" id="KW-1185">Reference proteome</keyword>
<name>A0A6I9RTT2_ELAGV</name>
<keyword evidence="14 22" id="KW-0175">Coiled coil</keyword>
<evidence type="ECO:0000256" key="8">
    <source>
        <dbReference type="ARBA" id="ARBA00022759"/>
    </source>
</evidence>
<evidence type="ECO:0000256" key="15">
    <source>
        <dbReference type="ARBA" id="ARBA00023172"/>
    </source>
</evidence>
<dbReference type="OrthoDB" id="343092at2759"/>
<evidence type="ECO:0000256" key="6">
    <source>
        <dbReference type="ARBA" id="ARBA00022722"/>
    </source>
</evidence>
<keyword evidence="16" id="KW-0234">DNA repair</keyword>
<feature type="compositionally biased region" description="Acidic residues" evidence="23">
    <location>
        <begin position="14"/>
        <end position="24"/>
    </location>
</feature>
<dbReference type="GO" id="GO:0016787">
    <property type="term" value="F:hydrolase activity"/>
    <property type="evidence" value="ECO:0007669"/>
    <property type="project" value="UniProtKB-KW"/>
</dbReference>
<comment type="cofactor">
    <cofactor evidence="2">
        <name>Mg(2+)</name>
        <dbReference type="ChEBI" id="CHEBI:18420"/>
    </cofactor>
</comment>
<dbReference type="AlphaFoldDB" id="A0A6I9RTT2"/>
<feature type="coiled-coil region" evidence="22">
    <location>
        <begin position="278"/>
        <end position="316"/>
    </location>
</feature>
<dbReference type="InterPro" id="IPR033310">
    <property type="entry name" value="Mms4/EME1/EME2"/>
</dbReference>
<protein>
    <submittedName>
        <fullName evidence="26">Crossover junction endonuclease EME1B isoform X1</fullName>
    </submittedName>
</protein>
<keyword evidence="17" id="KW-0539">Nucleus</keyword>